<sequence length="53" mass="6232">MKVEIEYTNDEITCFEDILDVVFCSYDIEIYLRRDDVNVIPTSKIKSVKVTDL</sequence>
<organism evidence="1">
    <name type="scientific">Siphoviridae sp. ctQtc11</name>
    <dbReference type="NCBI Taxonomy" id="2825497"/>
    <lineage>
        <taxon>Viruses</taxon>
        <taxon>Duplodnaviria</taxon>
        <taxon>Heunggongvirae</taxon>
        <taxon>Uroviricota</taxon>
        <taxon>Caudoviricetes</taxon>
    </lineage>
</organism>
<reference evidence="1" key="1">
    <citation type="journal article" date="2021" name="Proc. Natl. Acad. Sci. U.S.A.">
        <title>A Catalog of Tens of Thousands of Viruses from Human Metagenomes Reveals Hidden Associations with Chronic Diseases.</title>
        <authorList>
            <person name="Tisza M.J."/>
            <person name="Buck C.B."/>
        </authorList>
    </citation>
    <scope>NUCLEOTIDE SEQUENCE</scope>
    <source>
        <strain evidence="1">CtQtc11</strain>
    </source>
</reference>
<protein>
    <submittedName>
        <fullName evidence="1">Uncharacterized protein</fullName>
    </submittedName>
</protein>
<name>A0A8S5P5K4_9CAUD</name>
<dbReference type="EMBL" id="BK015325">
    <property type="protein sequence ID" value="DAE01468.1"/>
    <property type="molecule type" value="Genomic_DNA"/>
</dbReference>
<accession>A0A8S5P5K4</accession>
<proteinExistence type="predicted"/>
<evidence type="ECO:0000313" key="1">
    <source>
        <dbReference type="EMBL" id="DAE01468.1"/>
    </source>
</evidence>